<dbReference type="EMBL" id="SNWQ01000030">
    <property type="protein sequence ID" value="TDO33866.1"/>
    <property type="molecule type" value="Genomic_DNA"/>
</dbReference>
<evidence type="ECO:0000313" key="2">
    <source>
        <dbReference type="Proteomes" id="UP000295388"/>
    </source>
</evidence>
<sequence length="208" mass="21955">MDEQTLISSRRALHGVAELILAGPQYRRGGGIRLRVVPGGFSTVAWPDLRVDGDQLIIPSGPLDLSGGTFAERATAAGVEASKLDDVYSGGPGIEPDDRIQLDPAAARLLADAFSVGDAALRALAPDEQPILWPEHFDVGITLDEVNYGVSPGDEGISTPYAYVGPWTPRTGDFWNAPFGASQLLSELPDAAAVLEFFRAGRDRAAAG</sequence>
<proteinExistence type="predicted"/>
<dbReference type="OrthoDB" id="3211725at2"/>
<organism evidence="1 2">
    <name type="scientific">Kribbella caucasensis</name>
    <dbReference type="NCBI Taxonomy" id="2512215"/>
    <lineage>
        <taxon>Bacteria</taxon>
        <taxon>Bacillati</taxon>
        <taxon>Actinomycetota</taxon>
        <taxon>Actinomycetes</taxon>
        <taxon>Propionibacteriales</taxon>
        <taxon>Kribbellaceae</taxon>
        <taxon>Kribbella</taxon>
    </lineage>
</organism>
<evidence type="ECO:0000313" key="1">
    <source>
        <dbReference type="EMBL" id="TDO33866.1"/>
    </source>
</evidence>
<dbReference type="AlphaFoldDB" id="A0A4R6JGV4"/>
<gene>
    <name evidence="1" type="ORF">EV643_13049</name>
</gene>
<accession>A0A4R6JGV4</accession>
<name>A0A4R6JGV4_9ACTN</name>
<comment type="caution">
    <text evidence="1">The sequence shown here is derived from an EMBL/GenBank/DDBJ whole genome shotgun (WGS) entry which is preliminary data.</text>
</comment>
<protein>
    <submittedName>
        <fullName evidence="1">Uncharacterized protein</fullName>
    </submittedName>
</protein>
<keyword evidence="2" id="KW-1185">Reference proteome</keyword>
<reference evidence="1 2" key="1">
    <citation type="submission" date="2019-03" db="EMBL/GenBank/DDBJ databases">
        <title>Genomic Encyclopedia of Type Strains, Phase III (KMG-III): the genomes of soil and plant-associated and newly described type strains.</title>
        <authorList>
            <person name="Whitman W."/>
        </authorList>
    </citation>
    <scope>NUCLEOTIDE SEQUENCE [LARGE SCALE GENOMIC DNA]</scope>
    <source>
        <strain evidence="1 2">VKM Ac-2527</strain>
    </source>
</reference>
<dbReference type="Proteomes" id="UP000295388">
    <property type="component" value="Unassembled WGS sequence"/>
</dbReference>
<dbReference type="RefSeq" id="WP_133805142.1">
    <property type="nucleotide sequence ID" value="NZ_SNWQ01000030.1"/>
</dbReference>